<dbReference type="InterPro" id="IPR009051">
    <property type="entry name" value="Helical_ferredxn"/>
</dbReference>
<dbReference type="InterPro" id="IPR007516">
    <property type="entry name" value="Co_F420_Hydgase/DH_bsu_N"/>
</dbReference>
<accession>A0A315XLU6</accession>
<keyword evidence="7" id="KW-0411">Iron-sulfur</keyword>
<evidence type="ECO:0000256" key="4">
    <source>
        <dbReference type="ARBA" id="ARBA00022833"/>
    </source>
</evidence>
<dbReference type="SUPFAM" id="SSF46548">
    <property type="entry name" value="alpha-helical ferredoxin"/>
    <property type="match status" value="1"/>
</dbReference>
<evidence type="ECO:0000256" key="6">
    <source>
        <dbReference type="ARBA" id="ARBA00023004"/>
    </source>
</evidence>
<comment type="cofactor">
    <cofactor evidence="1">
        <name>Zn(2+)</name>
        <dbReference type="ChEBI" id="CHEBI:29105"/>
    </cofactor>
</comment>
<dbReference type="InterPro" id="IPR017896">
    <property type="entry name" value="4Fe4S_Fe-S-bd"/>
</dbReference>
<evidence type="ECO:0000256" key="5">
    <source>
        <dbReference type="ARBA" id="ARBA00023002"/>
    </source>
</evidence>
<reference evidence="12 13" key="1">
    <citation type="submission" date="2017-03" db="EMBL/GenBank/DDBJ databases">
        <title>Genome sequence of Methanobrevibacter thaueri.</title>
        <authorList>
            <person name="Poehlein A."/>
            <person name="Seedorf H."/>
            <person name="Daniel R."/>
        </authorList>
    </citation>
    <scope>NUCLEOTIDE SEQUENCE [LARGE SCALE GENOMIC DNA]</scope>
    <source>
        <strain evidence="12 13">DSM 11995</strain>
    </source>
</reference>
<protein>
    <recommendedName>
        <fullName evidence="10">formate dehydrogenase (coenzyme F420)</fullName>
        <ecNumber evidence="10">1.17.98.3</ecNumber>
    </recommendedName>
</protein>
<dbReference type="GO" id="GO:0051536">
    <property type="term" value="F:iron-sulfur cluster binding"/>
    <property type="evidence" value="ECO:0007669"/>
    <property type="project" value="UniProtKB-KW"/>
</dbReference>
<evidence type="ECO:0000256" key="3">
    <source>
        <dbReference type="ARBA" id="ARBA00022723"/>
    </source>
</evidence>
<evidence type="ECO:0000313" key="13">
    <source>
        <dbReference type="Proteomes" id="UP000251717"/>
    </source>
</evidence>
<feature type="domain" description="4Fe-4S ferredoxin-type" evidence="11">
    <location>
        <begin position="317"/>
        <end position="347"/>
    </location>
</feature>
<evidence type="ECO:0000259" key="11">
    <source>
        <dbReference type="PROSITE" id="PS51379"/>
    </source>
</evidence>
<dbReference type="PROSITE" id="PS51379">
    <property type="entry name" value="4FE4S_FER_2"/>
    <property type="match status" value="2"/>
</dbReference>
<organism evidence="12 13">
    <name type="scientific">Methanobrevibacter thaueri</name>
    <dbReference type="NCBI Taxonomy" id="190975"/>
    <lineage>
        <taxon>Archaea</taxon>
        <taxon>Methanobacteriati</taxon>
        <taxon>Methanobacteriota</taxon>
        <taxon>Methanomada group</taxon>
        <taxon>Methanobacteria</taxon>
        <taxon>Methanobacteriales</taxon>
        <taxon>Methanobacteriaceae</taxon>
        <taxon>Methanobrevibacter</taxon>
    </lineage>
</organism>
<dbReference type="Pfam" id="PF04432">
    <property type="entry name" value="FrhB_FdhB_C"/>
    <property type="match status" value="1"/>
</dbReference>
<comment type="catalytic activity">
    <reaction evidence="9">
        <text>oxidized coenzyme F420-(gamma-L-Glu)(n) + formate + 2 H(+) = reduced coenzyme F420-(gamma-L-Glu)(n) + CO2</text>
        <dbReference type="Rhea" id="RHEA:42764"/>
        <dbReference type="Rhea" id="RHEA-COMP:12939"/>
        <dbReference type="Rhea" id="RHEA-COMP:14378"/>
        <dbReference type="ChEBI" id="CHEBI:15378"/>
        <dbReference type="ChEBI" id="CHEBI:15740"/>
        <dbReference type="ChEBI" id="CHEBI:16526"/>
        <dbReference type="ChEBI" id="CHEBI:133980"/>
        <dbReference type="ChEBI" id="CHEBI:139511"/>
        <dbReference type="EC" id="1.17.98.3"/>
    </reaction>
</comment>
<dbReference type="PANTHER" id="PTHR31332:SF6">
    <property type="entry name" value="FORMATE DEHYDROGENASE SUBUNIT BETA"/>
    <property type="match status" value="1"/>
</dbReference>
<keyword evidence="13" id="KW-1185">Reference proteome</keyword>
<dbReference type="PANTHER" id="PTHR31332">
    <property type="entry name" value="7-HYDROXYMETHYL CHLOROPHYLL A REDUCTASE, CHLOROPLASTIC"/>
    <property type="match status" value="1"/>
</dbReference>
<dbReference type="GO" id="GO:0043794">
    <property type="term" value="F:formate dehydrogenase (coenzyme F420) activity"/>
    <property type="evidence" value="ECO:0007669"/>
    <property type="project" value="UniProtKB-EC"/>
</dbReference>
<evidence type="ECO:0000256" key="9">
    <source>
        <dbReference type="ARBA" id="ARBA00047971"/>
    </source>
</evidence>
<dbReference type="InterPro" id="IPR045220">
    <property type="entry name" value="FRHB/FDHB/HCAR-like"/>
</dbReference>
<dbReference type="Proteomes" id="UP000251717">
    <property type="component" value="Unassembled WGS sequence"/>
</dbReference>
<dbReference type="GO" id="GO:0052592">
    <property type="term" value="F:oxidoreductase activity, acting on CH or CH2 groups, with an iron-sulfur protein as acceptor"/>
    <property type="evidence" value="ECO:0007669"/>
    <property type="project" value="TreeGrafter"/>
</dbReference>
<dbReference type="Gene3D" id="1.10.1060.10">
    <property type="entry name" value="Alpha-helical ferredoxin"/>
    <property type="match status" value="1"/>
</dbReference>
<dbReference type="GO" id="GO:0046872">
    <property type="term" value="F:metal ion binding"/>
    <property type="evidence" value="ECO:0007669"/>
    <property type="project" value="UniProtKB-KW"/>
</dbReference>
<gene>
    <name evidence="12" type="ORF">MBBTH_16090</name>
</gene>
<keyword evidence="6" id="KW-0408">Iron</keyword>
<dbReference type="PROSITE" id="PS00198">
    <property type="entry name" value="4FE4S_FER_1"/>
    <property type="match status" value="2"/>
</dbReference>
<keyword evidence="5" id="KW-0560">Oxidoreductase</keyword>
<comment type="similarity">
    <text evidence="8">Belongs to the FrhB family.</text>
</comment>
<dbReference type="AlphaFoldDB" id="A0A315XLU6"/>
<dbReference type="Pfam" id="PF04422">
    <property type="entry name" value="FrhB_FdhB_N"/>
    <property type="match status" value="1"/>
</dbReference>
<comment type="caution">
    <text evidence="12">The sequence shown here is derived from an EMBL/GenBank/DDBJ whole genome shotgun (WGS) entry which is preliminary data.</text>
</comment>
<dbReference type="EC" id="1.17.98.3" evidence="10"/>
<proteinExistence type="inferred from homology"/>
<comment type="cofactor">
    <cofactor evidence="2">
        <name>FAD</name>
        <dbReference type="ChEBI" id="CHEBI:57692"/>
    </cofactor>
</comment>
<evidence type="ECO:0000256" key="8">
    <source>
        <dbReference type="ARBA" id="ARBA00038369"/>
    </source>
</evidence>
<evidence type="ECO:0000256" key="7">
    <source>
        <dbReference type="ARBA" id="ARBA00023014"/>
    </source>
</evidence>
<name>A0A315XLU6_9EURY</name>
<evidence type="ECO:0000256" key="10">
    <source>
        <dbReference type="ARBA" id="ARBA00049724"/>
    </source>
</evidence>
<keyword evidence="3" id="KW-0479">Metal-binding</keyword>
<feature type="domain" description="4Fe-4S ferredoxin-type" evidence="11">
    <location>
        <begin position="265"/>
        <end position="286"/>
    </location>
</feature>
<evidence type="ECO:0000256" key="2">
    <source>
        <dbReference type="ARBA" id="ARBA00001974"/>
    </source>
</evidence>
<keyword evidence="4" id="KW-0862">Zinc</keyword>
<evidence type="ECO:0000256" key="1">
    <source>
        <dbReference type="ARBA" id="ARBA00001947"/>
    </source>
</evidence>
<dbReference type="InterPro" id="IPR017900">
    <property type="entry name" value="4Fe4S_Fe_S_CS"/>
</dbReference>
<dbReference type="EMBL" id="MZGS01000026">
    <property type="protein sequence ID" value="PWB85572.1"/>
    <property type="molecule type" value="Genomic_DNA"/>
</dbReference>
<dbReference type="RefSeq" id="WP_116592525.1">
    <property type="nucleotide sequence ID" value="NZ_MZGS01000026.1"/>
</dbReference>
<dbReference type="Pfam" id="PF13183">
    <property type="entry name" value="Fer4_8"/>
    <property type="match status" value="1"/>
</dbReference>
<dbReference type="OrthoDB" id="35334at2157"/>
<dbReference type="InterPro" id="IPR007525">
    <property type="entry name" value="FrhB_FdhB_C"/>
</dbReference>
<sequence length="379" mass="42091">MSHVLAKSQNNEILEAGECGGAVTSILKYLLDEELVDGVLALSPQDDVYDAFPVFITASDDLLKTAGSYHCAPTMIGDLVQKYFTGKKVAFTVKPCDMRAVEELITRHKIDKDNIYMIGLNCGGTVSPVSGREMIDLFYEADPDDVVSEEIDKGQFIIELADGSEESVKIHDLEEKGYGRRNNCQRCDVKIPRKANIACGNWGAEDGWTFIEINDEKGQELIDGAKKAGILDTKSPSDAAVEGRSKVENIMIKMAKKNQDANYPLVSEMDEWSRCISCYACRDVCPICWCFENCELNKPYFKDESNIPPVPIAFQGVRLSHMSFSCVDCGQCDDVCPMDIPVSLIFDKLQKKYFARTGYVAGVSDDIKPPLYSPEKTEL</sequence>
<evidence type="ECO:0000313" key="12">
    <source>
        <dbReference type="EMBL" id="PWB85572.1"/>
    </source>
</evidence>